<evidence type="ECO:0000313" key="1">
    <source>
        <dbReference type="EMBL" id="CAA0106635.1"/>
    </source>
</evidence>
<dbReference type="OrthoDB" id="8537427at2"/>
<dbReference type="InterPro" id="IPR008554">
    <property type="entry name" value="Glutaredoxin-like"/>
</dbReference>
<dbReference type="Proteomes" id="UP000441399">
    <property type="component" value="Unassembled WGS sequence"/>
</dbReference>
<accession>A0A5S9PQW2</accession>
<organism evidence="1 2">
    <name type="scientific">BD1-7 clade bacterium</name>
    <dbReference type="NCBI Taxonomy" id="2029982"/>
    <lineage>
        <taxon>Bacteria</taxon>
        <taxon>Pseudomonadati</taxon>
        <taxon>Pseudomonadota</taxon>
        <taxon>Gammaproteobacteria</taxon>
        <taxon>Cellvibrionales</taxon>
        <taxon>Spongiibacteraceae</taxon>
        <taxon>BD1-7 clade</taxon>
    </lineage>
</organism>
<sequence>MQSIILYHTLGCHLCEDAEVVLSPFREAGAIDVTLVDIADDDALVDLYGIRIPVIRKADVSTEEGELGWPFDHDKVSEFLNF</sequence>
<dbReference type="AlphaFoldDB" id="A0A5S9PQW2"/>
<dbReference type="Pfam" id="PF05768">
    <property type="entry name" value="Glrx-like"/>
    <property type="match status" value="1"/>
</dbReference>
<gene>
    <name evidence="1" type="ORF">OPDIPICF_01092</name>
</gene>
<keyword evidence="2" id="KW-1185">Reference proteome</keyword>
<reference evidence="1 2" key="1">
    <citation type="submission" date="2019-11" db="EMBL/GenBank/DDBJ databases">
        <authorList>
            <person name="Holert J."/>
        </authorList>
    </citation>
    <scope>NUCLEOTIDE SEQUENCE [LARGE SCALE GENOMIC DNA]</scope>
    <source>
        <strain evidence="1">SB11_3</strain>
    </source>
</reference>
<dbReference type="InterPro" id="IPR036249">
    <property type="entry name" value="Thioredoxin-like_sf"/>
</dbReference>
<evidence type="ECO:0008006" key="3">
    <source>
        <dbReference type="Google" id="ProtNLM"/>
    </source>
</evidence>
<name>A0A5S9PQW2_9GAMM</name>
<dbReference type="SUPFAM" id="SSF52833">
    <property type="entry name" value="Thioredoxin-like"/>
    <property type="match status" value="1"/>
</dbReference>
<proteinExistence type="predicted"/>
<dbReference type="Gene3D" id="3.40.30.10">
    <property type="entry name" value="Glutaredoxin"/>
    <property type="match status" value="1"/>
</dbReference>
<evidence type="ECO:0000313" key="2">
    <source>
        <dbReference type="Proteomes" id="UP000441399"/>
    </source>
</evidence>
<protein>
    <recommendedName>
        <fullName evidence="3">Glutaredoxin-like domain-containing protein</fullName>
    </recommendedName>
</protein>
<dbReference type="EMBL" id="CACSIO010000012">
    <property type="protein sequence ID" value="CAA0106635.1"/>
    <property type="molecule type" value="Genomic_DNA"/>
</dbReference>